<feature type="region of interest" description="Disordered" evidence="1">
    <location>
        <begin position="180"/>
        <end position="203"/>
    </location>
</feature>
<gene>
    <name evidence="2" type="ORF">GGX14DRAFT_635708</name>
</gene>
<name>A0AAD6VER1_9AGAR</name>
<evidence type="ECO:0000313" key="2">
    <source>
        <dbReference type="EMBL" id="KAJ7207611.1"/>
    </source>
</evidence>
<organism evidence="2 3">
    <name type="scientific">Mycena pura</name>
    <dbReference type="NCBI Taxonomy" id="153505"/>
    <lineage>
        <taxon>Eukaryota</taxon>
        <taxon>Fungi</taxon>
        <taxon>Dikarya</taxon>
        <taxon>Basidiomycota</taxon>
        <taxon>Agaricomycotina</taxon>
        <taxon>Agaricomycetes</taxon>
        <taxon>Agaricomycetidae</taxon>
        <taxon>Agaricales</taxon>
        <taxon>Marasmiineae</taxon>
        <taxon>Mycenaceae</taxon>
        <taxon>Mycena</taxon>
    </lineage>
</organism>
<dbReference type="AlphaFoldDB" id="A0AAD6VER1"/>
<evidence type="ECO:0000256" key="1">
    <source>
        <dbReference type="SAM" id="MobiDB-lite"/>
    </source>
</evidence>
<reference evidence="2" key="1">
    <citation type="submission" date="2023-03" db="EMBL/GenBank/DDBJ databases">
        <title>Massive genome expansion in bonnet fungi (Mycena s.s.) driven by repeated elements and novel gene families across ecological guilds.</title>
        <authorList>
            <consortium name="Lawrence Berkeley National Laboratory"/>
            <person name="Harder C.B."/>
            <person name="Miyauchi S."/>
            <person name="Viragh M."/>
            <person name="Kuo A."/>
            <person name="Thoen E."/>
            <person name="Andreopoulos B."/>
            <person name="Lu D."/>
            <person name="Skrede I."/>
            <person name="Drula E."/>
            <person name="Henrissat B."/>
            <person name="Morin E."/>
            <person name="Kohler A."/>
            <person name="Barry K."/>
            <person name="LaButti K."/>
            <person name="Morin E."/>
            <person name="Salamov A."/>
            <person name="Lipzen A."/>
            <person name="Mereny Z."/>
            <person name="Hegedus B."/>
            <person name="Baldrian P."/>
            <person name="Stursova M."/>
            <person name="Weitz H."/>
            <person name="Taylor A."/>
            <person name="Grigoriev I.V."/>
            <person name="Nagy L.G."/>
            <person name="Martin F."/>
            <person name="Kauserud H."/>
        </authorList>
    </citation>
    <scope>NUCLEOTIDE SEQUENCE</scope>
    <source>
        <strain evidence="2">9144</strain>
    </source>
</reference>
<feature type="compositionally biased region" description="Low complexity" evidence="1">
    <location>
        <begin position="181"/>
        <end position="203"/>
    </location>
</feature>
<feature type="non-terminal residue" evidence="2">
    <location>
        <position position="203"/>
    </location>
</feature>
<feature type="region of interest" description="Disordered" evidence="1">
    <location>
        <begin position="1"/>
        <end position="55"/>
    </location>
</feature>
<dbReference type="EMBL" id="JARJCW010000036">
    <property type="protein sequence ID" value="KAJ7207611.1"/>
    <property type="molecule type" value="Genomic_DNA"/>
</dbReference>
<evidence type="ECO:0000313" key="3">
    <source>
        <dbReference type="Proteomes" id="UP001219525"/>
    </source>
</evidence>
<keyword evidence="3" id="KW-1185">Reference proteome</keyword>
<proteinExistence type="predicted"/>
<sequence>WRAPPDASRRCCPPPRPAPARLSPLPAGQALCRLHSHPHRPSPGPARTATPTRSPRDRCLGCTPVLHGSRFSRTRTPVPASIPWAGSSPLSRRLPSFLSTFCSTACARSALCTTAVHMPITRRGVSVLSIRHSPSGLLIVKQSSIFFLLRGPSAMYMFFPRSPRSYARAMLIRISTRTHTPCRSVSPSPSPFRLSPSDSRLPT</sequence>
<feature type="non-terminal residue" evidence="2">
    <location>
        <position position="1"/>
    </location>
</feature>
<comment type="caution">
    <text evidence="2">The sequence shown here is derived from an EMBL/GenBank/DDBJ whole genome shotgun (WGS) entry which is preliminary data.</text>
</comment>
<protein>
    <submittedName>
        <fullName evidence="2">Uncharacterized protein</fullName>
    </submittedName>
</protein>
<accession>A0AAD6VER1</accession>
<dbReference type="Proteomes" id="UP001219525">
    <property type="component" value="Unassembled WGS sequence"/>
</dbReference>